<comment type="similarity">
    <text evidence="2">Belongs to the transketolase family.</text>
</comment>
<dbReference type="AlphaFoldDB" id="A0A806KIU7"/>
<dbReference type="InterPro" id="IPR029061">
    <property type="entry name" value="THDP-binding"/>
</dbReference>
<dbReference type="FunFam" id="3.40.50.970:FF:000129">
    <property type="entry name" value="Transketolase"/>
    <property type="match status" value="1"/>
</dbReference>
<dbReference type="InterPro" id="IPR033248">
    <property type="entry name" value="Transketolase_C"/>
</dbReference>
<keyword evidence="5" id="KW-0808">Transferase</keyword>
<dbReference type="InterPro" id="IPR051157">
    <property type="entry name" value="PDH/Transketolase"/>
</dbReference>
<name>A0A806KIU7_9BACT</name>
<keyword evidence="3" id="KW-0786">Thiamine pyrophosphate</keyword>
<dbReference type="InterPro" id="IPR009014">
    <property type="entry name" value="Transketo_C/PFOR_II"/>
</dbReference>
<dbReference type="PANTHER" id="PTHR43825">
    <property type="entry name" value="PYRUVATE DEHYDROGENASE E1 COMPONENT"/>
    <property type="match status" value="1"/>
</dbReference>
<evidence type="ECO:0000259" key="4">
    <source>
        <dbReference type="SMART" id="SM00861"/>
    </source>
</evidence>
<dbReference type="CDD" id="cd07033">
    <property type="entry name" value="TPP_PYR_DXS_TK_like"/>
    <property type="match status" value="1"/>
</dbReference>
<dbReference type="EMBL" id="JQ844219">
    <property type="protein sequence ID" value="AGS53014.1"/>
    <property type="molecule type" value="Genomic_DNA"/>
</dbReference>
<accession>A0A806KIU7</accession>
<evidence type="ECO:0000256" key="2">
    <source>
        <dbReference type="ARBA" id="ARBA00007131"/>
    </source>
</evidence>
<dbReference type="Gene3D" id="3.40.50.970">
    <property type="match status" value="1"/>
</dbReference>
<dbReference type="Pfam" id="PF02779">
    <property type="entry name" value="Transket_pyr"/>
    <property type="match status" value="1"/>
</dbReference>
<sequence>MSEQTIETKPTREPKEMRAAYVDTIMALAEDNKNIVVLEADLMSCTNTGIFKKTYPDRFFNVGIAEANMVGIASGLSVTGKIPFAASFGCFASRRVYDQFFLSANYARLNVKLVGTDPGVTAAFNGGTHMPFEDLAMMRVVPGLTVVEPSDPTSCAAFVRLMAEQYGCHYLRIPRKPVPFLYPDNEGFKFGQAKVLREGKDLCFVALGSLMVGQSLKASEALAALGISAGVLDLLTLKPIDSGAILEQAGKVRALISAENAQIAGGLGGAVAEILAENGCRCKFARIGIHDEFGEVGTQDYLVNRFGLDVGSLVKKAQELLG</sequence>
<dbReference type="EC" id="2.2.1.1" evidence="5"/>
<dbReference type="SUPFAM" id="SSF52518">
    <property type="entry name" value="Thiamin diphosphate-binding fold (THDP-binding)"/>
    <property type="match status" value="1"/>
</dbReference>
<dbReference type="InterPro" id="IPR005475">
    <property type="entry name" value="Transketolase-like_Pyr-bd"/>
</dbReference>
<dbReference type="SUPFAM" id="SSF52922">
    <property type="entry name" value="TK C-terminal domain-like"/>
    <property type="match status" value="1"/>
</dbReference>
<evidence type="ECO:0000313" key="5">
    <source>
        <dbReference type="EMBL" id="AGS53014.1"/>
    </source>
</evidence>
<dbReference type="Pfam" id="PF02780">
    <property type="entry name" value="Transketolase_C"/>
    <property type="match status" value="1"/>
</dbReference>
<evidence type="ECO:0000256" key="3">
    <source>
        <dbReference type="ARBA" id="ARBA00023052"/>
    </source>
</evidence>
<organism evidence="5">
    <name type="scientific">uncultured bacterium contig00031</name>
    <dbReference type="NCBI Taxonomy" id="1181520"/>
    <lineage>
        <taxon>Bacteria</taxon>
        <taxon>environmental samples</taxon>
    </lineage>
</organism>
<dbReference type="GO" id="GO:0004802">
    <property type="term" value="F:transketolase activity"/>
    <property type="evidence" value="ECO:0007669"/>
    <property type="project" value="UniProtKB-EC"/>
</dbReference>
<proteinExistence type="inferred from homology"/>
<protein>
    <submittedName>
        <fullName evidence="5">Transketolase</fullName>
        <ecNumber evidence="5">2.2.1.1</ecNumber>
    </submittedName>
</protein>
<dbReference type="Gene3D" id="3.40.50.920">
    <property type="match status" value="1"/>
</dbReference>
<comment type="cofactor">
    <cofactor evidence="1">
        <name>thiamine diphosphate</name>
        <dbReference type="ChEBI" id="CHEBI:58937"/>
    </cofactor>
</comment>
<reference evidence="5" key="1">
    <citation type="submission" date="2012-03" db="EMBL/GenBank/DDBJ databases">
        <title>Functional metagenomics reveals considerable lignocellulase gene clusters in the gut microbiome of a wood-feeding higher termite.</title>
        <authorList>
            <person name="Liu N."/>
        </authorList>
    </citation>
    <scope>NUCLEOTIDE SEQUENCE</scope>
</reference>
<dbReference type="PANTHER" id="PTHR43825:SF1">
    <property type="entry name" value="TRANSKETOLASE-LIKE PYRIMIDINE-BINDING DOMAIN-CONTAINING PROTEIN"/>
    <property type="match status" value="1"/>
</dbReference>
<feature type="domain" description="Transketolase-like pyrimidine-binding" evidence="4">
    <location>
        <begin position="15"/>
        <end position="180"/>
    </location>
</feature>
<evidence type="ECO:0000256" key="1">
    <source>
        <dbReference type="ARBA" id="ARBA00001964"/>
    </source>
</evidence>
<dbReference type="SMART" id="SM00861">
    <property type="entry name" value="Transket_pyr"/>
    <property type="match status" value="1"/>
</dbReference>